<keyword evidence="8" id="KW-1185">Reference proteome</keyword>
<dbReference type="InterPro" id="IPR036909">
    <property type="entry name" value="Cyt_c-like_dom_sf"/>
</dbReference>
<dbReference type="InterPro" id="IPR009056">
    <property type="entry name" value="Cyt_c-like_dom"/>
</dbReference>
<feature type="domain" description="Cytochrome c" evidence="5">
    <location>
        <begin position="1"/>
        <end position="100"/>
    </location>
</feature>
<dbReference type="EMBL" id="JAJUWU010000006">
    <property type="protein sequence ID" value="MCE7027732.1"/>
    <property type="molecule type" value="Genomic_DNA"/>
</dbReference>
<evidence type="ECO:0000256" key="2">
    <source>
        <dbReference type="ARBA" id="ARBA00022723"/>
    </source>
</evidence>
<comment type="caution">
    <text evidence="7">The sequence shown here is derived from an EMBL/GenBank/DDBJ whole genome shotgun (WGS) entry which is preliminary data.</text>
</comment>
<keyword evidence="3 4" id="KW-0408">Iron</keyword>
<dbReference type="AlphaFoldDB" id="A0A9X1P2Y6"/>
<dbReference type="PROSITE" id="PS51007">
    <property type="entry name" value="CYTC"/>
    <property type="match status" value="1"/>
</dbReference>
<evidence type="ECO:0000313" key="7">
    <source>
        <dbReference type="EMBL" id="MCE7028774.1"/>
    </source>
</evidence>
<evidence type="ECO:0000256" key="3">
    <source>
        <dbReference type="ARBA" id="ARBA00023004"/>
    </source>
</evidence>
<proteinExistence type="predicted"/>
<keyword evidence="1 4" id="KW-0349">Heme</keyword>
<dbReference type="GO" id="GO:0009055">
    <property type="term" value="F:electron transfer activity"/>
    <property type="evidence" value="ECO:0007669"/>
    <property type="project" value="InterPro"/>
</dbReference>
<evidence type="ECO:0000259" key="5">
    <source>
        <dbReference type="PROSITE" id="PS51007"/>
    </source>
</evidence>
<name>A0A9X1P2Y6_9HYPH</name>
<reference evidence="7" key="1">
    <citation type="submission" date="2022-01" db="EMBL/GenBank/DDBJ databases">
        <title>Jiella avicenniae sp. nov., a novel endophytic bacterium isolated from bark of Avicennia marina.</title>
        <authorList>
            <person name="Tuo L."/>
        </authorList>
    </citation>
    <scope>NUCLEOTIDE SEQUENCE</scope>
    <source>
        <strain evidence="7">CBK1P-4</strain>
    </source>
</reference>
<evidence type="ECO:0000256" key="1">
    <source>
        <dbReference type="ARBA" id="ARBA00022617"/>
    </source>
</evidence>
<dbReference type="RefSeq" id="WP_233718830.1">
    <property type="nucleotide sequence ID" value="NZ_JAJUWU010000006.1"/>
</dbReference>
<dbReference type="Gene3D" id="1.10.760.10">
    <property type="entry name" value="Cytochrome c-like domain"/>
    <property type="match status" value="1"/>
</dbReference>
<dbReference type="GO" id="GO:0046872">
    <property type="term" value="F:metal ion binding"/>
    <property type="evidence" value="ECO:0007669"/>
    <property type="project" value="UniProtKB-KW"/>
</dbReference>
<protein>
    <recommendedName>
        <fullName evidence="5">Cytochrome c domain-containing protein</fullName>
    </recommendedName>
</protein>
<accession>A0A9X1P2Y6</accession>
<dbReference type="EMBL" id="JAJUWU010000010">
    <property type="protein sequence ID" value="MCE7028774.1"/>
    <property type="molecule type" value="Genomic_DNA"/>
</dbReference>
<evidence type="ECO:0000313" key="6">
    <source>
        <dbReference type="EMBL" id="MCE7027732.1"/>
    </source>
</evidence>
<evidence type="ECO:0000256" key="4">
    <source>
        <dbReference type="PROSITE-ProRule" id="PRU00433"/>
    </source>
</evidence>
<organism evidence="7 8">
    <name type="scientific">Jiella avicenniae</name>
    <dbReference type="NCBI Taxonomy" id="2907202"/>
    <lineage>
        <taxon>Bacteria</taxon>
        <taxon>Pseudomonadati</taxon>
        <taxon>Pseudomonadota</taxon>
        <taxon>Alphaproteobacteria</taxon>
        <taxon>Hyphomicrobiales</taxon>
        <taxon>Aurantimonadaceae</taxon>
        <taxon>Jiella</taxon>
    </lineage>
</organism>
<dbReference type="Proteomes" id="UP001139035">
    <property type="component" value="Unassembled WGS sequence"/>
</dbReference>
<evidence type="ECO:0000313" key="8">
    <source>
        <dbReference type="Proteomes" id="UP001139035"/>
    </source>
</evidence>
<dbReference type="GO" id="GO:0020037">
    <property type="term" value="F:heme binding"/>
    <property type="evidence" value="ECO:0007669"/>
    <property type="project" value="InterPro"/>
</dbReference>
<dbReference type="SUPFAM" id="SSF46626">
    <property type="entry name" value="Cytochrome c"/>
    <property type="match status" value="1"/>
</dbReference>
<keyword evidence="2 4" id="KW-0479">Metal-binding</keyword>
<sequence>MASAGEASILGMAAPLERLACAGCHGADAEGGREGSRPAPALRLDRLAGRDAAYAAPTALAETLRSGIAPDGRTLSPTMPRFHFGPRAVTALHQWLAVVATDERRGFGPNAIHVKIRGGDELVEALRAELDRVLPNGLWGLPFRLTLAEEVAPPTKTAAVGGKRERTADAPCFVAIGGPVSGCPITLFPAGGLVGDEPPDIRGLWASLADQARALIRSTSGGAVLTDGTETAKRLARIVAAEIPRPARKGETGWRMVSPMEMRPIKAVSVLLLCSPEEIPRLLSQIDGRPALLAPRRTLEPWVRPLLDRGYAITLADPMPPSASPEASPNRIVTVAVAVLVSALRACGGDCTRTRLISAFDALTLHPAGWYALDYSRQGKTGTDQVTIEDLP</sequence>
<gene>
    <name evidence="6" type="ORF">LZD57_06990</name>
    <name evidence="7" type="ORF">LZD57_12305</name>
</gene>